<evidence type="ECO:0000259" key="1">
    <source>
        <dbReference type="Pfam" id="PF13472"/>
    </source>
</evidence>
<keyword evidence="3" id="KW-1185">Reference proteome</keyword>
<accession>A0ABS6JXR4</accession>
<dbReference type="Proteomes" id="UP000790580">
    <property type="component" value="Unassembled WGS sequence"/>
</dbReference>
<gene>
    <name evidence="2" type="ORF">KS407_18335</name>
</gene>
<name>A0ABS6JXR4_9BACI</name>
<dbReference type="InterPro" id="IPR013830">
    <property type="entry name" value="SGNH_hydro"/>
</dbReference>
<dbReference type="Gene3D" id="3.40.50.1110">
    <property type="entry name" value="SGNH hydrolase"/>
    <property type="match status" value="1"/>
</dbReference>
<organism evidence="2 3">
    <name type="scientific">Evansella alkalicola</name>
    <dbReference type="NCBI Taxonomy" id="745819"/>
    <lineage>
        <taxon>Bacteria</taxon>
        <taxon>Bacillati</taxon>
        <taxon>Bacillota</taxon>
        <taxon>Bacilli</taxon>
        <taxon>Bacillales</taxon>
        <taxon>Bacillaceae</taxon>
        <taxon>Evansella</taxon>
    </lineage>
</organism>
<protein>
    <recommendedName>
        <fullName evidence="1">SGNH hydrolase-type esterase domain-containing protein</fullName>
    </recommendedName>
</protein>
<proteinExistence type="predicted"/>
<dbReference type="RefSeq" id="WP_088074536.1">
    <property type="nucleotide sequence ID" value="NZ_JAHQCR010000075.1"/>
</dbReference>
<sequence>MYSRWLYYTALGDSISAGVGAYLRDGFVKAYHHKLEHHLRLPVYLHLYAQPRITSYQLLTFLYDPNVRRDIARAHIITINIGGNDLIQANKRYKEIGDPQVLEQSHYYLYNNVKQILSVIHEIKANEPQNYLIQLIGIYNPYPKLPYSDHWIGKTNESLYQLATSYKNTVYIDVYPVFQQNGKGLFSFGGIHPNGKGHQMIADELLRSYFDYLSYLSSDQYQQS</sequence>
<evidence type="ECO:0000313" key="2">
    <source>
        <dbReference type="EMBL" id="MBU9723380.1"/>
    </source>
</evidence>
<comment type="caution">
    <text evidence="2">The sequence shown here is derived from an EMBL/GenBank/DDBJ whole genome shotgun (WGS) entry which is preliminary data.</text>
</comment>
<dbReference type="EMBL" id="JAHQCR010000075">
    <property type="protein sequence ID" value="MBU9723380.1"/>
    <property type="molecule type" value="Genomic_DNA"/>
</dbReference>
<feature type="domain" description="SGNH hydrolase-type esterase" evidence="1">
    <location>
        <begin position="10"/>
        <end position="199"/>
    </location>
</feature>
<evidence type="ECO:0000313" key="3">
    <source>
        <dbReference type="Proteomes" id="UP000790580"/>
    </source>
</evidence>
<dbReference type="Pfam" id="PF13472">
    <property type="entry name" value="Lipase_GDSL_2"/>
    <property type="match status" value="1"/>
</dbReference>
<dbReference type="SUPFAM" id="SSF52266">
    <property type="entry name" value="SGNH hydrolase"/>
    <property type="match status" value="1"/>
</dbReference>
<reference evidence="2 3" key="1">
    <citation type="submission" date="2021-06" db="EMBL/GenBank/DDBJ databases">
        <title>Bacillus sp. RD4P76, an endophyte from a halophyte.</title>
        <authorList>
            <person name="Sun J.-Q."/>
        </authorList>
    </citation>
    <scope>NUCLEOTIDE SEQUENCE [LARGE SCALE GENOMIC DNA]</scope>
    <source>
        <strain evidence="2 3">JCM 17098</strain>
    </source>
</reference>
<dbReference type="InterPro" id="IPR036514">
    <property type="entry name" value="SGNH_hydro_sf"/>
</dbReference>